<accession>A0ABD2LBK2</accession>
<gene>
    <name evidence="1" type="ORF">niasHT_016580</name>
</gene>
<organism evidence="1 2">
    <name type="scientific">Heterodera trifolii</name>
    <dbReference type="NCBI Taxonomy" id="157864"/>
    <lineage>
        <taxon>Eukaryota</taxon>
        <taxon>Metazoa</taxon>
        <taxon>Ecdysozoa</taxon>
        <taxon>Nematoda</taxon>
        <taxon>Chromadorea</taxon>
        <taxon>Rhabditida</taxon>
        <taxon>Tylenchina</taxon>
        <taxon>Tylenchomorpha</taxon>
        <taxon>Tylenchoidea</taxon>
        <taxon>Heteroderidae</taxon>
        <taxon>Heteroderinae</taxon>
        <taxon>Heterodera</taxon>
    </lineage>
</organism>
<evidence type="ECO:0000313" key="1">
    <source>
        <dbReference type="EMBL" id="KAL3112451.1"/>
    </source>
</evidence>
<evidence type="ECO:0000313" key="2">
    <source>
        <dbReference type="Proteomes" id="UP001620626"/>
    </source>
</evidence>
<reference evidence="1 2" key="1">
    <citation type="submission" date="2024-10" db="EMBL/GenBank/DDBJ databases">
        <authorList>
            <person name="Kim D."/>
        </authorList>
    </citation>
    <scope>NUCLEOTIDE SEQUENCE [LARGE SCALE GENOMIC DNA]</scope>
    <source>
        <strain evidence="1">BH-2024</strain>
    </source>
</reference>
<name>A0ABD2LBK2_9BILA</name>
<dbReference type="AlphaFoldDB" id="A0ABD2LBK2"/>
<proteinExistence type="predicted"/>
<dbReference type="Proteomes" id="UP001620626">
    <property type="component" value="Unassembled WGS sequence"/>
</dbReference>
<dbReference type="EMBL" id="JBICBT010000470">
    <property type="protein sequence ID" value="KAL3112451.1"/>
    <property type="molecule type" value="Genomic_DNA"/>
</dbReference>
<keyword evidence="2" id="KW-1185">Reference proteome</keyword>
<sequence length="224" mass="24370">MHVDFGPIGVDWSRTLAEPPATHGHHVDEWLRGSSMGGGVVGGAAPSYPVFTPDFPINARAGGIGSMFRKLPSLLGANWPADNLSRQRSAASCCRRRNHGGAPAEVVRGGGGGDCLSFNLLSSRLVEQQQQQQQPQTQVVRHLDNQLLAPSLVNERQQPAIAVPKQKSLVLTHWVPSDQSVQSVRLAFNSALERFCRFRPPIVSVSRSFFRELLPLSTISHEGP</sequence>
<comment type="caution">
    <text evidence="1">The sequence shown here is derived from an EMBL/GenBank/DDBJ whole genome shotgun (WGS) entry which is preliminary data.</text>
</comment>
<protein>
    <submittedName>
        <fullName evidence="1">Uncharacterized protein</fullName>
    </submittedName>
</protein>